<proteinExistence type="predicted"/>
<dbReference type="Pfam" id="PF11164">
    <property type="entry name" value="DUF2948"/>
    <property type="match status" value="1"/>
</dbReference>
<evidence type="ECO:0000313" key="1">
    <source>
        <dbReference type="EMBL" id="WGH77989.1"/>
    </source>
</evidence>
<dbReference type="InterPro" id="IPR021335">
    <property type="entry name" value="DUF2948"/>
</dbReference>
<protein>
    <submittedName>
        <fullName evidence="1">DUF2948 family protein</fullName>
    </submittedName>
</protein>
<organism evidence="1 2">
    <name type="scientific">Jannaschia ovalis</name>
    <dbReference type="NCBI Taxonomy" id="3038773"/>
    <lineage>
        <taxon>Bacteria</taxon>
        <taxon>Pseudomonadati</taxon>
        <taxon>Pseudomonadota</taxon>
        <taxon>Alphaproteobacteria</taxon>
        <taxon>Rhodobacterales</taxon>
        <taxon>Roseobacteraceae</taxon>
        <taxon>Jannaschia</taxon>
    </lineage>
</organism>
<sequence>MVDARFHDADGAPLRLWATDPEDLQVVSALCQDAVLPANEMRWQKGPGRFAMLLNRFRWEHGTRRPERVQTVLTVTEVRHVRGQGVVPGDADTILSLLALEWEPGTDADGKLRLTFSGDGVVELDCDCLDLTLRDVTRPYGAPSGKAPDHDA</sequence>
<keyword evidence="2" id="KW-1185">Reference proteome</keyword>
<gene>
    <name evidence="1" type="ORF">P8627_13245</name>
</gene>
<evidence type="ECO:0000313" key="2">
    <source>
        <dbReference type="Proteomes" id="UP001243420"/>
    </source>
</evidence>
<accession>A0ABY8L9M7</accession>
<name>A0ABY8L9M7_9RHOB</name>
<dbReference type="Proteomes" id="UP001243420">
    <property type="component" value="Chromosome"/>
</dbReference>
<dbReference type="RefSeq" id="WP_279964626.1">
    <property type="nucleotide sequence ID" value="NZ_CP122537.1"/>
</dbReference>
<dbReference type="EMBL" id="CP122537">
    <property type="protein sequence ID" value="WGH77989.1"/>
    <property type="molecule type" value="Genomic_DNA"/>
</dbReference>
<reference evidence="1 2" key="1">
    <citation type="submission" date="2023-04" db="EMBL/GenBank/DDBJ databases">
        <title>Jannaschia ovalis sp. nov., a marine bacterium isolated from sea tidal flat.</title>
        <authorList>
            <person name="Kwon D.Y."/>
            <person name="Kim J.-J."/>
        </authorList>
    </citation>
    <scope>NUCLEOTIDE SEQUENCE [LARGE SCALE GENOMIC DNA]</scope>
    <source>
        <strain evidence="1 2">GRR-S6-38</strain>
    </source>
</reference>